<gene>
    <name evidence="2" type="ORF">F511_13540</name>
</gene>
<dbReference type="SUPFAM" id="SSF52540">
    <property type="entry name" value="P-loop containing nucleoside triphosphate hydrolases"/>
    <property type="match status" value="1"/>
</dbReference>
<evidence type="ECO:0000313" key="3">
    <source>
        <dbReference type="Proteomes" id="UP000250235"/>
    </source>
</evidence>
<dbReference type="EMBL" id="KV007463">
    <property type="protein sequence ID" value="KZV31600.1"/>
    <property type="molecule type" value="Genomic_DNA"/>
</dbReference>
<protein>
    <submittedName>
        <fullName evidence="2">Replication factor C subunit</fullName>
    </submittedName>
</protein>
<dbReference type="InterPro" id="IPR008921">
    <property type="entry name" value="DNA_pol3_clamp-load_cplx_C"/>
</dbReference>
<dbReference type="Gene3D" id="1.10.8.60">
    <property type="match status" value="1"/>
</dbReference>
<reference evidence="2 3" key="1">
    <citation type="journal article" date="2015" name="Proc. Natl. Acad. Sci. U.S.A.">
        <title>The resurrection genome of Boea hygrometrica: A blueprint for survival of dehydration.</title>
        <authorList>
            <person name="Xiao L."/>
            <person name="Yang G."/>
            <person name="Zhang L."/>
            <person name="Yang X."/>
            <person name="Zhao S."/>
            <person name="Ji Z."/>
            <person name="Zhou Q."/>
            <person name="Hu M."/>
            <person name="Wang Y."/>
            <person name="Chen M."/>
            <person name="Xu Y."/>
            <person name="Jin H."/>
            <person name="Xiao X."/>
            <person name="Hu G."/>
            <person name="Bao F."/>
            <person name="Hu Y."/>
            <person name="Wan P."/>
            <person name="Li L."/>
            <person name="Deng X."/>
            <person name="Kuang T."/>
            <person name="Xiang C."/>
            <person name="Zhu J.K."/>
            <person name="Oliver M.J."/>
            <person name="He Y."/>
        </authorList>
    </citation>
    <scope>NUCLEOTIDE SEQUENCE [LARGE SCALE GENOMIC DNA]</scope>
    <source>
        <strain evidence="3">cv. XS01</strain>
    </source>
</reference>
<feature type="region of interest" description="Disordered" evidence="1">
    <location>
        <begin position="1"/>
        <end position="28"/>
    </location>
</feature>
<evidence type="ECO:0000256" key="1">
    <source>
        <dbReference type="SAM" id="MobiDB-lite"/>
    </source>
</evidence>
<dbReference type="Pfam" id="PF21960">
    <property type="entry name" value="RCF1-5-like_lid"/>
    <property type="match status" value="1"/>
</dbReference>
<feature type="compositionally biased region" description="Low complexity" evidence="1">
    <location>
        <begin position="11"/>
        <end position="28"/>
    </location>
</feature>
<dbReference type="PANTHER" id="PTHR11669:SF52">
    <property type="entry name" value="OS10G0574500 PROTEIN"/>
    <property type="match status" value="1"/>
</dbReference>
<organism evidence="2 3">
    <name type="scientific">Dorcoceras hygrometricum</name>
    <dbReference type="NCBI Taxonomy" id="472368"/>
    <lineage>
        <taxon>Eukaryota</taxon>
        <taxon>Viridiplantae</taxon>
        <taxon>Streptophyta</taxon>
        <taxon>Embryophyta</taxon>
        <taxon>Tracheophyta</taxon>
        <taxon>Spermatophyta</taxon>
        <taxon>Magnoliopsida</taxon>
        <taxon>eudicotyledons</taxon>
        <taxon>Gunneridae</taxon>
        <taxon>Pentapetalae</taxon>
        <taxon>asterids</taxon>
        <taxon>lamiids</taxon>
        <taxon>Lamiales</taxon>
        <taxon>Gesneriaceae</taxon>
        <taxon>Didymocarpoideae</taxon>
        <taxon>Trichosporeae</taxon>
        <taxon>Loxocarpinae</taxon>
        <taxon>Dorcoceras</taxon>
    </lineage>
</organism>
<dbReference type="InterPro" id="IPR027417">
    <property type="entry name" value="P-loop_NTPase"/>
</dbReference>
<keyword evidence="3" id="KW-1185">Reference proteome</keyword>
<accession>A0A2Z7BBH4</accession>
<dbReference type="OrthoDB" id="761538at2759"/>
<dbReference type="GO" id="GO:0006281">
    <property type="term" value="P:DNA repair"/>
    <property type="evidence" value="ECO:0007669"/>
    <property type="project" value="TreeGrafter"/>
</dbReference>
<dbReference type="GO" id="GO:0003689">
    <property type="term" value="F:DNA clamp loader activity"/>
    <property type="evidence" value="ECO:0007669"/>
    <property type="project" value="TreeGrafter"/>
</dbReference>
<dbReference type="SUPFAM" id="SSF48019">
    <property type="entry name" value="post-AAA+ oligomerization domain-like"/>
    <property type="match status" value="1"/>
</dbReference>
<dbReference type="InterPro" id="IPR050238">
    <property type="entry name" value="DNA_Rep/Repair_Clamp_Loader"/>
</dbReference>
<name>A0A2Z7BBH4_9LAMI</name>
<dbReference type="Gene3D" id="1.20.272.10">
    <property type="match status" value="1"/>
</dbReference>
<dbReference type="Gene3D" id="3.40.50.300">
    <property type="entry name" value="P-loop containing nucleotide triphosphate hydrolases"/>
    <property type="match status" value="1"/>
</dbReference>
<dbReference type="AlphaFoldDB" id="A0A2Z7BBH4"/>
<feature type="region of interest" description="Disordered" evidence="1">
    <location>
        <begin position="200"/>
        <end position="228"/>
    </location>
</feature>
<dbReference type="Proteomes" id="UP000250235">
    <property type="component" value="Unassembled WGS sequence"/>
</dbReference>
<sequence length="554" mass="62141">MPSPSIPRLISAPDINSQSSSSSSAAGSLVTSGTEKLSSYITGKTNNSHLTEVNLRELNRRNAIEEARISTSSPYYNGLTDFSLITRESHATSSTRSSGSRTSLAVKVKRWGLPWFTLKKHDKNSNEVAAGPDNLEDRARLAHASQIKDKSAKPGSEHDKKKVAFPCVTDEDIVNLSTKLEKPLREKVSEEPPYSMVALSPPTGSSEDVHCPLPQKTQPTAQGQPSLLSIPLSCSGKPPPVQPAPESLASLPPRHPAAVLVTNKNKETKEMIGNERKYVWAEKYRPFLLEDFICNRTTALRLQTRVRNWHNKAEECGHFIFEGSPGVGKRTMIWALLREAFGPDKVQAREESKEFHLKGEAVGSVFVNWIVSTQHIEVKISELKGYEKHILVELIREEDQMLDLSKLQPIKPLCTVVQLLEPSNEEIVEVLMFIAKKEGIQLPRQLANKIANSSKNNLRQAIRSFEATWHFNSNLEEDQDIKTGWEDKIANLARNVIQEQSPKQLYNIRRDLQNLLEHNVAPDCICNALLKELKESIPEQLQPQFDKLSDEHRV</sequence>
<dbReference type="GO" id="GO:0005634">
    <property type="term" value="C:nucleus"/>
    <property type="evidence" value="ECO:0007669"/>
    <property type="project" value="TreeGrafter"/>
</dbReference>
<dbReference type="GO" id="GO:0003677">
    <property type="term" value="F:DNA binding"/>
    <property type="evidence" value="ECO:0007669"/>
    <property type="project" value="InterPro"/>
</dbReference>
<dbReference type="FunFam" id="1.10.8.60:FF:000030">
    <property type="entry name" value="replication factor C subunit 3"/>
    <property type="match status" value="1"/>
</dbReference>
<evidence type="ECO:0000313" key="2">
    <source>
        <dbReference type="EMBL" id="KZV31600.1"/>
    </source>
</evidence>
<dbReference type="GO" id="GO:0006261">
    <property type="term" value="P:DNA-templated DNA replication"/>
    <property type="evidence" value="ECO:0007669"/>
    <property type="project" value="TreeGrafter"/>
</dbReference>
<proteinExistence type="predicted"/>
<dbReference type="GO" id="GO:0005663">
    <property type="term" value="C:DNA replication factor C complex"/>
    <property type="evidence" value="ECO:0007669"/>
    <property type="project" value="TreeGrafter"/>
</dbReference>
<feature type="compositionally biased region" description="Polar residues" evidence="1">
    <location>
        <begin position="215"/>
        <end position="227"/>
    </location>
</feature>
<dbReference type="PANTHER" id="PTHR11669">
    <property type="entry name" value="REPLICATION FACTOR C / DNA POLYMERASE III GAMMA-TAU SUBUNIT"/>
    <property type="match status" value="1"/>
</dbReference>